<evidence type="ECO:0000256" key="10">
    <source>
        <dbReference type="ARBA" id="ARBA00048205"/>
    </source>
</evidence>
<dbReference type="InterPro" id="IPR004652">
    <property type="entry name" value="DusB-like"/>
</dbReference>
<evidence type="ECO:0000313" key="17">
    <source>
        <dbReference type="Proteomes" id="UP000657006"/>
    </source>
</evidence>
<comment type="caution">
    <text evidence="16">The sequence shown here is derived from an EMBL/GenBank/DDBJ whole genome shotgun (WGS) entry which is preliminary data.</text>
</comment>
<dbReference type="AlphaFoldDB" id="A0A926I353"/>
<feature type="binding site" evidence="14">
    <location>
        <position position="168"/>
    </location>
    <ligand>
        <name>FMN</name>
        <dbReference type="ChEBI" id="CHEBI:58210"/>
    </ligand>
</feature>
<evidence type="ECO:0000256" key="1">
    <source>
        <dbReference type="ARBA" id="ARBA00001917"/>
    </source>
</evidence>
<dbReference type="InterPro" id="IPR035587">
    <property type="entry name" value="DUS-like_FMN-bd"/>
</dbReference>
<comment type="catalytic activity">
    <reaction evidence="11">
        <text>a 5,6-dihydrouridine in tRNA + NAD(+) = a uridine in tRNA + NADH + H(+)</text>
        <dbReference type="Rhea" id="RHEA:54452"/>
        <dbReference type="Rhea" id="RHEA-COMP:13339"/>
        <dbReference type="Rhea" id="RHEA-COMP:13887"/>
        <dbReference type="ChEBI" id="CHEBI:15378"/>
        <dbReference type="ChEBI" id="CHEBI:57540"/>
        <dbReference type="ChEBI" id="CHEBI:57945"/>
        <dbReference type="ChEBI" id="CHEBI:65315"/>
        <dbReference type="ChEBI" id="CHEBI:74443"/>
    </reaction>
</comment>
<reference evidence="16" key="1">
    <citation type="submission" date="2020-08" db="EMBL/GenBank/DDBJ databases">
        <title>Genome public.</title>
        <authorList>
            <person name="Liu C."/>
            <person name="Sun Q."/>
        </authorList>
    </citation>
    <scope>NUCLEOTIDE SEQUENCE</scope>
    <source>
        <strain evidence="16">NSJ-32</strain>
    </source>
</reference>
<dbReference type="GO" id="GO:0050660">
    <property type="term" value="F:flavin adenine dinucleotide binding"/>
    <property type="evidence" value="ECO:0007669"/>
    <property type="project" value="InterPro"/>
</dbReference>
<evidence type="ECO:0000256" key="13">
    <source>
        <dbReference type="PIRSR" id="PIRSR006621-1"/>
    </source>
</evidence>
<dbReference type="PIRSF" id="PIRSF006621">
    <property type="entry name" value="Dus"/>
    <property type="match status" value="1"/>
</dbReference>
<dbReference type="InterPro" id="IPR018517">
    <property type="entry name" value="tRNA_hU_synthase_CS"/>
</dbReference>
<evidence type="ECO:0000259" key="15">
    <source>
        <dbReference type="Pfam" id="PF01207"/>
    </source>
</evidence>
<dbReference type="InterPro" id="IPR024036">
    <property type="entry name" value="tRNA-dHydroUridine_Synthase_C"/>
</dbReference>
<evidence type="ECO:0000256" key="12">
    <source>
        <dbReference type="PIRNR" id="PIRNR006621"/>
    </source>
</evidence>
<dbReference type="PANTHER" id="PTHR45846">
    <property type="entry name" value="TRNA-DIHYDROURIDINE(47) SYNTHASE [NAD(P)(+)]-LIKE"/>
    <property type="match status" value="1"/>
</dbReference>
<evidence type="ECO:0000256" key="8">
    <source>
        <dbReference type="ARBA" id="ARBA00022884"/>
    </source>
</evidence>
<feature type="binding site" evidence="14">
    <location>
        <begin position="16"/>
        <end position="18"/>
    </location>
    <ligand>
        <name>FMN</name>
        <dbReference type="ChEBI" id="CHEBI:58210"/>
    </ligand>
</feature>
<protein>
    <recommendedName>
        <fullName evidence="12">tRNA-dihydrouridine synthase</fullName>
        <ecNumber evidence="12">1.3.1.-</ecNumber>
    </recommendedName>
</protein>
<dbReference type="RefSeq" id="WP_177714844.1">
    <property type="nucleotide sequence ID" value="NZ_JACRSQ010000051.1"/>
</dbReference>
<dbReference type="SUPFAM" id="SSF51395">
    <property type="entry name" value="FMN-linked oxidoreductases"/>
    <property type="match status" value="1"/>
</dbReference>
<evidence type="ECO:0000313" key="16">
    <source>
        <dbReference type="EMBL" id="MBC8545163.1"/>
    </source>
</evidence>
<keyword evidence="6 12" id="KW-0819">tRNA processing</keyword>
<keyword evidence="17" id="KW-1185">Reference proteome</keyword>
<keyword evidence="14" id="KW-0547">Nucleotide-binding</keyword>
<dbReference type="Pfam" id="PF01207">
    <property type="entry name" value="Dus"/>
    <property type="match status" value="1"/>
</dbReference>
<comment type="cofactor">
    <cofactor evidence="1 12 14">
        <name>FMN</name>
        <dbReference type="ChEBI" id="CHEBI:58210"/>
    </cofactor>
</comment>
<dbReference type="Proteomes" id="UP000657006">
    <property type="component" value="Unassembled WGS sequence"/>
</dbReference>
<dbReference type="Gene3D" id="3.20.20.70">
    <property type="entry name" value="Aldolase class I"/>
    <property type="match status" value="1"/>
</dbReference>
<evidence type="ECO:0000256" key="11">
    <source>
        <dbReference type="ARBA" id="ARBA00048802"/>
    </source>
</evidence>
<dbReference type="NCBIfam" id="TIGR00737">
    <property type="entry name" value="nifR3_yhdG"/>
    <property type="match status" value="1"/>
</dbReference>
<feature type="binding site" evidence="14">
    <location>
        <position position="138"/>
    </location>
    <ligand>
        <name>FMN</name>
        <dbReference type="ChEBI" id="CHEBI:58210"/>
    </ligand>
</feature>
<evidence type="ECO:0000256" key="14">
    <source>
        <dbReference type="PIRSR" id="PIRSR006621-2"/>
    </source>
</evidence>
<dbReference type="InterPro" id="IPR001269">
    <property type="entry name" value="DUS_fam"/>
</dbReference>
<keyword evidence="5 12" id="KW-0288">FMN</keyword>
<keyword evidence="7" id="KW-0521">NADP</keyword>
<feature type="binding site" evidence="14">
    <location>
        <position position="70"/>
    </location>
    <ligand>
        <name>FMN</name>
        <dbReference type="ChEBI" id="CHEBI:58210"/>
    </ligand>
</feature>
<gene>
    <name evidence="16" type="primary">dusB</name>
    <name evidence="16" type="ORF">H8730_16620</name>
</gene>
<proteinExistence type="inferred from homology"/>
<keyword evidence="3" id="KW-0820">tRNA-binding</keyword>
<organism evidence="16 17">
    <name type="scientific">Bianquea renquensis</name>
    <dbReference type="NCBI Taxonomy" id="2763661"/>
    <lineage>
        <taxon>Bacteria</taxon>
        <taxon>Bacillati</taxon>
        <taxon>Bacillota</taxon>
        <taxon>Clostridia</taxon>
        <taxon>Eubacteriales</taxon>
        <taxon>Bianqueaceae</taxon>
        <taxon>Bianquea</taxon>
    </lineage>
</organism>
<accession>A0A926I353</accession>
<feature type="domain" description="DUS-like FMN-binding" evidence="15">
    <location>
        <begin position="14"/>
        <end position="313"/>
    </location>
</feature>
<dbReference type="Gene3D" id="1.10.1200.80">
    <property type="entry name" value="Putative flavin oxidoreducatase, domain 2"/>
    <property type="match status" value="1"/>
</dbReference>
<sequence length="328" mass="36201">MRIGNQNVSNPLFLAPMAGVTDSSFRRLCRRHGAEVVYTEMVSAKALSYHNENTGELLRKHPEEEPVILQLFGSDPDILAEEAHKLESRFFAVDLNFGCPAPKIVRNHEGSYLLKEPDRLYAIVKAVSSAVSIPVTVKIRKGFEDGENVAPDIARAAEEAGASMIAVHGRTTAQMYRGHADWDVIRQVKEAVSIPVIGNGDIATPQDAAAMLQQTGCDGIMIGRAARGNPWLFEETKVFLSSGTIPRRPDISEILDTAMLHAQMIVEEKGESLGMHQMRSHILWYVRGMRGSASLRRALQQISSLEELSNILQLCRQVCGESQVEVDN</sequence>
<feature type="active site" description="Proton donor" evidence="13">
    <location>
        <position position="99"/>
    </location>
</feature>
<comment type="similarity">
    <text evidence="12">Belongs to the dus family.</text>
</comment>
<evidence type="ECO:0000256" key="5">
    <source>
        <dbReference type="ARBA" id="ARBA00022643"/>
    </source>
</evidence>
<evidence type="ECO:0000256" key="6">
    <source>
        <dbReference type="ARBA" id="ARBA00022694"/>
    </source>
</evidence>
<comment type="catalytic activity">
    <reaction evidence="10">
        <text>a 5,6-dihydrouridine in tRNA + NADP(+) = a uridine in tRNA + NADPH + H(+)</text>
        <dbReference type="Rhea" id="RHEA:23624"/>
        <dbReference type="Rhea" id="RHEA-COMP:13339"/>
        <dbReference type="Rhea" id="RHEA-COMP:13887"/>
        <dbReference type="ChEBI" id="CHEBI:15378"/>
        <dbReference type="ChEBI" id="CHEBI:57783"/>
        <dbReference type="ChEBI" id="CHEBI:58349"/>
        <dbReference type="ChEBI" id="CHEBI:65315"/>
        <dbReference type="ChEBI" id="CHEBI:74443"/>
    </reaction>
</comment>
<dbReference type="PROSITE" id="PS01136">
    <property type="entry name" value="UPF0034"/>
    <property type="match status" value="1"/>
</dbReference>
<evidence type="ECO:0000256" key="7">
    <source>
        <dbReference type="ARBA" id="ARBA00022857"/>
    </source>
</evidence>
<keyword evidence="9 12" id="KW-0560">Oxidoreductase</keyword>
<comment type="function">
    <text evidence="2 12">Catalyzes the synthesis of 5,6-dihydrouridine (D), a modified base found in the D-loop of most tRNAs, via the reduction of the C5-C6 double bond in target uridines.</text>
</comment>
<dbReference type="InterPro" id="IPR013785">
    <property type="entry name" value="Aldolase_TIM"/>
</dbReference>
<dbReference type="CDD" id="cd02801">
    <property type="entry name" value="DUS_like_FMN"/>
    <property type="match status" value="1"/>
</dbReference>
<dbReference type="GO" id="GO:0000049">
    <property type="term" value="F:tRNA binding"/>
    <property type="evidence" value="ECO:0007669"/>
    <property type="project" value="UniProtKB-KW"/>
</dbReference>
<evidence type="ECO:0000256" key="3">
    <source>
        <dbReference type="ARBA" id="ARBA00022555"/>
    </source>
</evidence>
<dbReference type="PANTHER" id="PTHR45846:SF1">
    <property type="entry name" value="TRNA-DIHYDROURIDINE(47) SYNTHASE [NAD(P)(+)]-LIKE"/>
    <property type="match status" value="1"/>
</dbReference>
<name>A0A926I353_9FIRM</name>
<feature type="binding site" evidence="14">
    <location>
        <begin position="223"/>
        <end position="224"/>
    </location>
    <ligand>
        <name>FMN</name>
        <dbReference type="ChEBI" id="CHEBI:58210"/>
    </ligand>
</feature>
<evidence type="ECO:0000256" key="9">
    <source>
        <dbReference type="ARBA" id="ARBA00023002"/>
    </source>
</evidence>
<dbReference type="EMBL" id="JACRSQ010000051">
    <property type="protein sequence ID" value="MBC8545163.1"/>
    <property type="molecule type" value="Genomic_DNA"/>
</dbReference>
<keyword evidence="4 12" id="KW-0285">Flavoprotein</keyword>
<evidence type="ECO:0000256" key="4">
    <source>
        <dbReference type="ARBA" id="ARBA00022630"/>
    </source>
</evidence>
<dbReference type="EC" id="1.3.1.-" evidence="12"/>
<evidence type="ECO:0000256" key="2">
    <source>
        <dbReference type="ARBA" id="ARBA00002790"/>
    </source>
</evidence>
<dbReference type="GO" id="GO:0017150">
    <property type="term" value="F:tRNA dihydrouridine synthase activity"/>
    <property type="evidence" value="ECO:0007669"/>
    <property type="project" value="InterPro"/>
</dbReference>
<keyword evidence="8" id="KW-0694">RNA-binding</keyword>